<evidence type="ECO:0000313" key="8">
    <source>
        <dbReference type="Proteomes" id="UP000675940"/>
    </source>
</evidence>
<name>A0A940MT29_9RHOB</name>
<dbReference type="GO" id="GO:0003677">
    <property type="term" value="F:DNA binding"/>
    <property type="evidence" value="ECO:0007669"/>
    <property type="project" value="UniProtKB-KW"/>
</dbReference>
<dbReference type="PANTHER" id="PTHR30419:SF8">
    <property type="entry name" value="NITROGEN ASSIMILATION TRANSCRIPTIONAL ACTIVATOR-RELATED"/>
    <property type="match status" value="1"/>
</dbReference>
<dbReference type="PROSITE" id="PS50931">
    <property type="entry name" value="HTH_LYSR"/>
    <property type="match status" value="1"/>
</dbReference>
<dbReference type="Gene3D" id="3.40.190.290">
    <property type="match status" value="1"/>
</dbReference>
<dbReference type="InterPro" id="IPR005119">
    <property type="entry name" value="LysR_subst-bd"/>
</dbReference>
<dbReference type="PRINTS" id="PR00039">
    <property type="entry name" value="HTHLYSR"/>
</dbReference>
<dbReference type="SUPFAM" id="SSF53850">
    <property type="entry name" value="Periplasmic binding protein-like II"/>
    <property type="match status" value="1"/>
</dbReference>
<comment type="caution">
    <text evidence="7">The sequence shown here is derived from an EMBL/GenBank/DDBJ whole genome shotgun (WGS) entry which is preliminary data.</text>
</comment>
<dbReference type="FunFam" id="1.10.10.10:FF:000001">
    <property type="entry name" value="LysR family transcriptional regulator"/>
    <property type="match status" value="1"/>
</dbReference>
<keyword evidence="5" id="KW-0812">Transmembrane</keyword>
<accession>A0A940MT29</accession>
<evidence type="ECO:0000256" key="4">
    <source>
        <dbReference type="ARBA" id="ARBA00023163"/>
    </source>
</evidence>
<keyword evidence="5" id="KW-0472">Membrane</keyword>
<keyword evidence="4" id="KW-0804">Transcription</keyword>
<protein>
    <submittedName>
        <fullName evidence="7">LysR family transcriptional regulator</fullName>
    </submittedName>
</protein>
<dbReference type="InterPro" id="IPR036388">
    <property type="entry name" value="WH-like_DNA-bd_sf"/>
</dbReference>
<evidence type="ECO:0000259" key="6">
    <source>
        <dbReference type="PROSITE" id="PS50931"/>
    </source>
</evidence>
<evidence type="ECO:0000256" key="1">
    <source>
        <dbReference type="ARBA" id="ARBA00009437"/>
    </source>
</evidence>
<sequence>MRVDYLGLEAFVAIANYGSFQRAAEGLNLSQAALSHRLRKIEEDLGTALLTRSNREVSLTAAGQELLPEARKLLKGLQDVYESVRSGGRGKMRRFSFACLPTIATAILPEVLKGLQTDEPDLAFDLYDIPVPRIVEAVRSGAAEFGITIGSAEMSDIRFRHFADEEYRLFVHREAPLAARASVTMEDLEPVPMVRIASQSKNRQLLDMAFGQMRDRMRWQMEVQSAAVAMRMVSQAMVATILPATALFMAPASVVAIPFKGVRMQRSLGVVQRRGVPLSDGAQRLLDRIETAMQTGMHGHLKVTDTPRSRG</sequence>
<comment type="similarity">
    <text evidence="1">Belongs to the LysR transcriptional regulatory family.</text>
</comment>
<proteinExistence type="inferred from homology"/>
<dbReference type="RefSeq" id="WP_209362987.1">
    <property type="nucleotide sequence ID" value="NZ_JAGISH010000014.1"/>
</dbReference>
<evidence type="ECO:0000256" key="3">
    <source>
        <dbReference type="ARBA" id="ARBA00023125"/>
    </source>
</evidence>
<dbReference type="PANTHER" id="PTHR30419">
    <property type="entry name" value="HTH-TYPE TRANSCRIPTIONAL REGULATOR YBHD"/>
    <property type="match status" value="1"/>
</dbReference>
<dbReference type="EMBL" id="JAGISH010000014">
    <property type="protein sequence ID" value="MBP0484537.1"/>
    <property type="molecule type" value="Genomic_DNA"/>
</dbReference>
<dbReference type="GO" id="GO:0003700">
    <property type="term" value="F:DNA-binding transcription factor activity"/>
    <property type="evidence" value="ECO:0007669"/>
    <property type="project" value="InterPro"/>
</dbReference>
<dbReference type="InterPro" id="IPR050950">
    <property type="entry name" value="HTH-type_LysR_regulators"/>
</dbReference>
<feature type="transmembrane region" description="Helical" evidence="5">
    <location>
        <begin position="236"/>
        <end position="259"/>
    </location>
</feature>
<evidence type="ECO:0000256" key="5">
    <source>
        <dbReference type="SAM" id="Phobius"/>
    </source>
</evidence>
<keyword evidence="3" id="KW-0238">DNA-binding</keyword>
<dbReference type="InterPro" id="IPR000847">
    <property type="entry name" value="LysR_HTH_N"/>
</dbReference>
<keyword evidence="8" id="KW-1185">Reference proteome</keyword>
<keyword evidence="2" id="KW-0805">Transcription regulation</keyword>
<dbReference type="AlphaFoldDB" id="A0A940MT29"/>
<evidence type="ECO:0000313" key="7">
    <source>
        <dbReference type="EMBL" id="MBP0484537.1"/>
    </source>
</evidence>
<dbReference type="GO" id="GO:0005829">
    <property type="term" value="C:cytosol"/>
    <property type="evidence" value="ECO:0007669"/>
    <property type="project" value="TreeGrafter"/>
</dbReference>
<dbReference type="Pfam" id="PF00126">
    <property type="entry name" value="HTH_1"/>
    <property type="match status" value="1"/>
</dbReference>
<dbReference type="Gene3D" id="1.10.10.10">
    <property type="entry name" value="Winged helix-like DNA-binding domain superfamily/Winged helix DNA-binding domain"/>
    <property type="match status" value="1"/>
</dbReference>
<evidence type="ECO:0000256" key="2">
    <source>
        <dbReference type="ARBA" id="ARBA00023015"/>
    </source>
</evidence>
<dbReference type="Pfam" id="PF03466">
    <property type="entry name" value="LysR_substrate"/>
    <property type="match status" value="1"/>
</dbReference>
<reference evidence="7" key="1">
    <citation type="submission" date="2021-03" db="EMBL/GenBank/DDBJ databases">
        <title>Sagittula salina sp. nov. strain M10.9X isolated from the marine waste.</title>
        <authorList>
            <person name="Satari L."/>
            <person name="Molina-Menor E."/>
            <person name="Vidal-Verdu A."/>
            <person name="Pascual J."/>
            <person name="Pereto J."/>
            <person name="Porcar M."/>
        </authorList>
    </citation>
    <scope>NUCLEOTIDE SEQUENCE</scope>
    <source>
        <strain evidence="7">M10.9X</strain>
    </source>
</reference>
<organism evidence="7 8">
    <name type="scientific">Sagittula salina</name>
    <dbReference type="NCBI Taxonomy" id="2820268"/>
    <lineage>
        <taxon>Bacteria</taxon>
        <taxon>Pseudomonadati</taxon>
        <taxon>Pseudomonadota</taxon>
        <taxon>Alphaproteobacteria</taxon>
        <taxon>Rhodobacterales</taxon>
        <taxon>Roseobacteraceae</taxon>
        <taxon>Sagittula</taxon>
    </lineage>
</organism>
<gene>
    <name evidence="7" type="ORF">J5474_18860</name>
</gene>
<keyword evidence="5" id="KW-1133">Transmembrane helix</keyword>
<feature type="domain" description="HTH lysR-type" evidence="6">
    <location>
        <begin position="1"/>
        <end position="60"/>
    </location>
</feature>
<dbReference type="Proteomes" id="UP000675940">
    <property type="component" value="Unassembled WGS sequence"/>
</dbReference>
<dbReference type="InterPro" id="IPR036390">
    <property type="entry name" value="WH_DNA-bd_sf"/>
</dbReference>
<dbReference type="SUPFAM" id="SSF46785">
    <property type="entry name" value="Winged helix' DNA-binding domain"/>
    <property type="match status" value="1"/>
</dbReference>